<dbReference type="Gene3D" id="3.40.630.30">
    <property type="match status" value="1"/>
</dbReference>
<organism evidence="4 5">
    <name type="scientific">Franconibacter pulveris</name>
    <dbReference type="NCBI Taxonomy" id="435910"/>
    <lineage>
        <taxon>Bacteria</taxon>
        <taxon>Pseudomonadati</taxon>
        <taxon>Pseudomonadota</taxon>
        <taxon>Gammaproteobacteria</taxon>
        <taxon>Enterobacterales</taxon>
        <taxon>Enterobacteriaceae</taxon>
        <taxon>Franconibacter</taxon>
    </lineage>
</organism>
<dbReference type="PATRIC" id="fig|1656095.3.peg.404"/>
<accession>A0A0J8VTX8</accession>
<evidence type="ECO:0000313" key="4">
    <source>
        <dbReference type="EMBL" id="KMV36487.1"/>
    </source>
</evidence>
<dbReference type="PROSITE" id="PS51186">
    <property type="entry name" value="GNAT"/>
    <property type="match status" value="1"/>
</dbReference>
<dbReference type="GO" id="GO:0016747">
    <property type="term" value="F:acyltransferase activity, transferring groups other than amino-acyl groups"/>
    <property type="evidence" value="ECO:0007669"/>
    <property type="project" value="InterPro"/>
</dbReference>
<comment type="caution">
    <text evidence="4">The sequence shown here is derived from an EMBL/GenBank/DDBJ whole genome shotgun (WGS) entry which is preliminary data.</text>
</comment>
<keyword evidence="5" id="KW-1185">Reference proteome</keyword>
<dbReference type="InterPro" id="IPR000182">
    <property type="entry name" value="GNAT_dom"/>
</dbReference>
<keyword evidence="2" id="KW-0012">Acyltransferase</keyword>
<dbReference type="SUPFAM" id="SSF55729">
    <property type="entry name" value="Acyl-CoA N-acyltransferases (Nat)"/>
    <property type="match status" value="1"/>
</dbReference>
<evidence type="ECO:0000313" key="5">
    <source>
        <dbReference type="Proteomes" id="UP000037315"/>
    </source>
</evidence>
<dbReference type="PANTHER" id="PTHR43800:SF1">
    <property type="entry name" value="PEPTIDYL-LYSINE N-ACETYLTRANSFERASE YJAB"/>
    <property type="match status" value="1"/>
</dbReference>
<dbReference type="Proteomes" id="UP000037315">
    <property type="component" value="Unassembled WGS sequence"/>
</dbReference>
<evidence type="ECO:0000256" key="2">
    <source>
        <dbReference type="ARBA" id="ARBA00023315"/>
    </source>
</evidence>
<dbReference type="OrthoDB" id="572496at2"/>
<dbReference type="CDD" id="cd04301">
    <property type="entry name" value="NAT_SF"/>
    <property type="match status" value="1"/>
</dbReference>
<proteinExistence type="predicted"/>
<reference evidence="4 5" key="1">
    <citation type="submission" date="2015-06" db="EMBL/GenBank/DDBJ databases">
        <title>Genome sequencing of Cronobacter sp. strain DJ34 isolated from petroleum contaminated sludge of Duliajan Oil Fields, Assam, India.</title>
        <authorList>
            <person name="Pal S."/>
            <person name="Banerjee T.D."/>
            <person name="Roy A."/>
            <person name="Sar P."/>
            <person name="Kazy S.K."/>
        </authorList>
    </citation>
    <scope>NUCLEOTIDE SEQUENCE [LARGE SCALE GENOMIC DNA]</scope>
    <source>
        <strain evidence="4 5">DJ34</strain>
    </source>
</reference>
<dbReference type="STRING" id="1121863.GCA_000621185_00761"/>
<evidence type="ECO:0000259" key="3">
    <source>
        <dbReference type="PROSITE" id="PS51186"/>
    </source>
</evidence>
<dbReference type="PANTHER" id="PTHR43800">
    <property type="entry name" value="PEPTIDYL-LYSINE N-ACETYLTRANSFERASE YJAB"/>
    <property type="match status" value="1"/>
</dbReference>
<keyword evidence="1" id="KW-0808">Transferase</keyword>
<dbReference type="EMBL" id="LFEJ01000003">
    <property type="protein sequence ID" value="KMV36487.1"/>
    <property type="molecule type" value="Genomic_DNA"/>
</dbReference>
<evidence type="ECO:0000256" key="1">
    <source>
        <dbReference type="ARBA" id="ARBA00022679"/>
    </source>
</evidence>
<feature type="domain" description="N-acetyltransferase" evidence="3">
    <location>
        <begin position="3"/>
        <end position="153"/>
    </location>
</feature>
<protein>
    <recommendedName>
        <fullName evidence="3">N-acetyltransferase domain-containing protein</fullName>
    </recommendedName>
</protein>
<gene>
    <name evidence="4" type="ORF">ACH50_03085</name>
</gene>
<dbReference type="InterPro" id="IPR016181">
    <property type="entry name" value="Acyl_CoA_acyltransferase"/>
</dbReference>
<name>A0A0J8VTX8_9ENTR</name>
<dbReference type="AlphaFoldDB" id="A0A0J8VTX8"/>
<dbReference type="Pfam" id="PF00583">
    <property type="entry name" value="Acetyltransf_1"/>
    <property type="match status" value="1"/>
</dbReference>
<sequence length="176" mass="19432">MTLLIRKTTPEDVSLLPAVESAADEAFLTLPELAWVARDGGWSEDEHRKRINDGYSIVAVDEQNSPVGFLIAERRGSESHIQGLAVARAIQGRGVGRALLNRAIADAQKEGVTAMTLTTFRNVPWNQPFYERAGFRVLEESELDARLKAVLLAEAAHGFAYDTRCAMRLSLAQRQP</sequence>